<sequence length="279" mass="27717">MTPAPVATISVTLAPASLVVSRTAQATAVMRDAANNTLAGRTATWSSSVTNIATVSAAGLVTAVAPGTATNEGRTGTAALTVSAPAIASITFPADSIGVPLRARAQLTPVVRDELGAVVTGRTITYQSSATNLVSVSATGEVRSVLPGSATITATVEGKSGTVKVGGTLADLSAIVDSIRQARGMPAMGGAIVHREGLIGLGVGGTRRATGGAAVTVNDKWHLGSNTKALTGVLAGMAVDAGVLTWNRTVSQAFPELSGSMLRCTALCRSPNCSPTPAA</sequence>
<dbReference type="EMBL" id="DPIY01000010">
    <property type="protein sequence ID" value="HCT58026.1"/>
    <property type="molecule type" value="Genomic_DNA"/>
</dbReference>
<organism evidence="3 4">
    <name type="scientific">Gemmatimonas aurantiaca</name>
    <dbReference type="NCBI Taxonomy" id="173480"/>
    <lineage>
        <taxon>Bacteria</taxon>
        <taxon>Pseudomonadati</taxon>
        <taxon>Gemmatimonadota</taxon>
        <taxon>Gemmatimonadia</taxon>
        <taxon>Gemmatimonadales</taxon>
        <taxon>Gemmatimonadaceae</taxon>
        <taxon>Gemmatimonas</taxon>
    </lineage>
</organism>
<keyword evidence="1" id="KW-0732">Signal</keyword>
<accession>A0A3D4VA85</accession>
<name>A0A3D4VA85_9BACT</name>
<dbReference type="Pfam" id="PF00144">
    <property type="entry name" value="Beta-lactamase"/>
    <property type="match status" value="1"/>
</dbReference>
<dbReference type="InterPro" id="IPR003343">
    <property type="entry name" value="Big_2"/>
</dbReference>
<dbReference type="InterPro" id="IPR001466">
    <property type="entry name" value="Beta-lactam-related"/>
</dbReference>
<dbReference type="Gene3D" id="2.60.40.1080">
    <property type="match status" value="2"/>
</dbReference>
<dbReference type="AlphaFoldDB" id="A0A3D4VA85"/>
<evidence type="ECO:0000256" key="1">
    <source>
        <dbReference type="SAM" id="SignalP"/>
    </source>
</evidence>
<dbReference type="Proteomes" id="UP000264071">
    <property type="component" value="Unassembled WGS sequence"/>
</dbReference>
<dbReference type="SMART" id="SM00635">
    <property type="entry name" value="BID_2"/>
    <property type="match status" value="2"/>
</dbReference>
<protein>
    <recommendedName>
        <fullName evidence="2">BIG2 domain-containing protein</fullName>
    </recommendedName>
</protein>
<dbReference type="Gene3D" id="3.40.710.10">
    <property type="entry name" value="DD-peptidase/beta-lactamase superfamily"/>
    <property type="match status" value="1"/>
</dbReference>
<feature type="signal peptide" evidence="1">
    <location>
        <begin position="1"/>
        <end position="26"/>
    </location>
</feature>
<evidence type="ECO:0000259" key="2">
    <source>
        <dbReference type="SMART" id="SM00635"/>
    </source>
</evidence>
<proteinExistence type="predicted"/>
<reference evidence="3 4" key="1">
    <citation type="journal article" date="2018" name="Nat. Biotechnol.">
        <title>A standardized bacterial taxonomy based on genome phylogeny substantially revises the tree of life.</title>
        <authorList>
            <person name="Parks D.H."/>
            <person name="Chuvochina M."/>
            <person name="Waite D.W."/>
            <person name="Rinke C."/>
            <person name="Skarshewski A."/>
            <person name="Chaumeil P.A."/>
            <person name="Hugenholtz P."/>
        </authorList>
    </citation>
    <scope>NUCLEOTIDE SEQUENCE [LARGE SCALE GENOMIC DNA]</scope>
    <source>
        <strain evidence="3">UBA8844</strain>
    </source>
</reference>
<dbReference type="InterPro" id="IPR012338">
    <property type="entry name" value="Beta-lactam/transpept-like"/>
</dbReference>
<dbReference type="Pfam" id="PF02368">
    <property type="entry name" value="Big_2"/>
    <property type="match status" value="2"/>
</dbReference>
<dbReference type="SUPFAM" id="SSF56601">
    <property type="entry name" value="beta-lactamase/transpeptidase-like"/>
    <property type="match status" value="1"/>
</dbReference>
<dbReference type="InterPro" id="IPR008964">
    <property type="entry name" value="Invasin/intimin_cell_adhesion"/>
</dbReference>
<gene>
    <name evidence="3" type="ORF">DGD08_12550</name>
</gene>
<feature type="domain" description="BIG2" evidence="2">
    <location>
        <begin position="5"/>
        <end position="85"/>
    </location>
</feature>
<evidence type="ECO:0000313" key="3">
    <source>
        <dbReference type="EMBL" id="HCT58026.1"/>
    </source>
</evidence>
<feature type="chain" id="PRO_5017582057" description="BIG2 domain-containing protein" evidence="1">
    <location>
        <begin position="27"/>
        <end position="279"/>
    </location>
</feature>
<feature type="domain" description="BIG2" evidence="2">
    <location>
        <begin position="86"/>
        <end position="166"/>
    </location>
</feature>
<evidence type="ECO:0000313" key="4">
    <source>
        <dbReference type="Proteomes" id="UP000264071"/>
    </source>
</evidence>
<comment type="caution">
    <text evidence="3">The sequence shown here is derived from an EMBL/GenBank/DDBJ whole genome shotgun (WGS) entry which is preliminary data.</text>
</comment>
<dbReference type="SUPFAM" id="SSF49373">
    <property type="entry name" value="Invasin/intimin cell-adhesion fragments"/>
    <property type="match status" value="2"/>
</dbReference>